<feature type="transmembrane region" description="Helical" evidence="1">
    <location>
        <begin position="6"/>
        <end position="32"/>
    </location>
</feature>
<gene>
    <name evidence="2" type="ORF">ACFQHR_12330</name>
</gene>
<keyword evidence="1" id="KW-0472">Membrane</keyword>
<keyword evidence="1" id="KW-0812">Transmembrane</keyword>
<evidence type="ECO:0000256" key="1">
    <source>
        <dbReference type="SAM" id="Phobius"/>
    </source>
</evidence>
<keyword evidence="3" id="KW-1185">Reference proteome</keyword>
<reference evidence="3" key="1">
    <citation type="journal article" date="2019" name="Int. J. Syst. Evol. Microbiol.">
        <title>The Global Catalogue of Microorganisms (GCM) 10K type strain sequencing project: providing services to taxonomists for standard genome sequencing and annotation.</title>
        <authorList>
            <consortium name="The Broad Institute Genomics Platform"/>
            <consortium name="The Broad Institute Genome Sequencing Center for Infectious Disease"/>
            <person name="Wu L."/>
            <person name="Ma J."/>
        </authorList>
    </citation>
    <scope>NUCLEOTIDE SEQUENCE [LARGE SCALE GENOMIC DNA]</scope>
    <source>
        <strain evidence="3">CGMCC 4.7393</strain>
    </source>
</reference>
<accession>A0ABW2DKN2</accession>
<proteinExistence type="predicted"/>
<dbReference type="RefSeq" id="WP_153042079.1">
    <property type="nucleotide sequence ID" value="NZ_LRML01000003.1"/>
</dbReference>
<dbReference type="EMBL" id="JBHSYQ010000005">
    <property type="protein sequence ID" value="MFC6998417.1"/>
    <property type="molecule type" value="Genomic_DNA"/>
</dbReference>
<feature type="transmembrane region" description="Helical" evidence="1">
    <location>
        <begin position="52"/>
        <end position="71"/>
    </location>
</feature>
<evidence type="ECO:0000313" key="3">
    <source>
        <dbReference type="Proteomes" id="UP001596405"/>
    </source>
</evidence>
<comment type="caution">
    <text evidence="2">The sequence shown here is derived from an EMBL/GenBank/DDBJ whole genome shotgun (WGS) entry which is preliminary data.</text>
</comment>
<protein>
    <submittedName>
        <fullName evidence="2">Uncharacterized protein</fullName>
    </submittedName>
</protein>
<evidence type="ECO:0000313" key="2">
    <source>
        <dbReference type="EMBL" id="MFC6998417.1"/>
    </source>
</evidence>
<organism evidence="2 3">
    <name type="scientific">Rufibacter roseus</name>
    <dbReference type="NCBI Taxonomy" id="1567108"/>
    <lineage>
        <taxon>Bacteria</taxon>
        <taxon>Pseudomonadati</taxon>
        <taxon>Bacteroidota</taxon>
        <taxon>Cytophagia</taxon>
        <taxon>Cytophagales</taxon>
        <taxon>Hymenobacteraceae</taxon>
        <taxon>Rufibacter</taxon>
    </lineage>
</organism>
<name>A0ABW2DKN2_9BACT</name>
<dbReference type="Proteomes" id="UP001596405">
    <property type="component" value="Unassembled WGS sequence"/>
</dbReference>
<keyword evidence="1" id="KW-1133">Transmembrane helix</keyword>
<sequence length="186" mass="21746">MFTLIHFLFMLLKIAVLATAYATLTFLILYLLSKATSIKLFQKWRTKKFYTWLPIGFTYSIGLLIFSFTYWGNHGLGDSSRIPVGHGQAIYNSDGAFTYLYPDKKKTSYQLQFLTFTVSQNKLSAEKEDGRYVVFDLKTSELKEFESQATYNQYALSNSLPGSNEFKDFISHYHDYWKGWRFYLLP</sequence>